<evidence type="ECO:0000256" key="6">
    <source>
        <dbReference type="ARBA" id="ARBA00023242"/>
    </source>
</evidence>
<evidence type="ECO:0000256" key="1">
    <source>
        <dbReference type="ARBA" id="ARBA00004123"/>
    </source>
</evidence>
<dbReference type="Pfam" id="PF08567">
    <property type="entry name" value="PH_TFIIH"/>
    <property type="match status" value="1"/>
</dbReference>
<dbReference type="SUPFAM" id="SSF140383">
    <property type="entry name" value="BSD domain-like"/>
    <property type="match status" value="1"/>
</dbReference>
<feature type="domain" description="BSD" evidence="8">
    <location>
        <begin position="205"/>
        <end position="246"/>
    </location>
</feature>
<dbReference type="InterPro" id="IPR013876">
    <property type="entry name" value="TFIIH_BTF_p62_N"/>
</dbReference>
<evidence type="ECO:0000256" key="7">
    <source>
        <dbReference type="SAM" id="MobiDB-lite"/>
    </source>
</evidence>
<dbReference type="Gene3D" id="2.30.29.30">
    <property type="entry name" value="Pleckstrin-homology domain (PH domain)/Phosphotyrosine-binding domain (PTB)"/>
    <property type="match status" value="1"/>
</dbReference>
<dbReference type="CDD" id="cd13229">
    <property type="entry name" value="PH_TFIIH"/>
    <property type="match status" value="1"/>
</dbReference>
<dbReference type="InterPro" id="IPR035925">
    <property type="entry name" value="BSD_dom_sf"/>
</dbReference>
<evidence type="ECO:0000256" key="3">
    <source>
        <dbReference type="ARBA" id="ARBA00022737"/>
    </source>
</evidence>
<feature type="region of interest" description="Disordered" evidence="7">
    <location>
        <begin position="96"/>
        <end position="116"/>
    </location>
</feature>
<dbReference type="AlphaFoldDB" id="A0A7S2LIU1"/>
<dbReference type="PROSITE" id="PS50858">
    <property type="entry name" value="BSD"/>
    <property type="match status" value="1"/>
</dbReference>
<dbReference type="PANTHER" id="PTHR12856">
    <property type="entry name" value="TRANSCRIPTION INITIATION FACTOR IIH-RELATED"/>
    <property type="match status" value="1"/>
</dbReference>
<feature type="region of interest" description="Disordered" evidence="7">
    <location>
        <begin position="252"/>
        <end position="281"/>
    </location>
</feature>
<dbReference type="InterPro" id="IPR027079">
    <property type="entry name" value="Tfb1/GTF2H1"/>
</dbReference>
<dbReference type="GO" id="GO:0000439">
    <property type="term" value="C:transcription factor TFIIH core complex"/>
    <property type="evidence" value="ECO:0007669"/>
    <property type="project" value="InterPro"/>
</dbReference>
<dbReference type="SUPFAM" id="SSF50729">
    <property type="entry name" value="PH domain-like"/>
    <property type="match status" value="1"/>
</dbReference>
<keyword evidence="5" id="KW-0804">Transcription</keyword>
<comment type="subcellular location">
    <subcellularLocation>
        <location evidence="1">Nucleus</location>
    </subcellularLocation>
</comment>
<keyword evidence="3" id="KW-0677">Repeat</keyword>
<reference evidence="9" key="1">
    <citation type="submission" date="2021-01" db="EMBL/GenBank/DDBJ databases">
        <authorList>
            <person name="Corre E."/>
            <person name="Pelletier E."/>
            <person name="Niang G."/>
            <person name="Scheremetjew M."/>
            <person name="Finn R."/>
            <person name="Kale V."/>
            <person name="Holt S."/>
            <person name="Cochrane G."/>
            <person name="Meng A."/>
            <person name="Brown T."/>
            <person name="Cohen L."/>
        </authorList>
    </citation>
    <scope>NUCLEOTIDE SEQUENCE</scope>
    <source>
        <strain evidence="9">B650</strain>
    </source>
</reference>
<evidence type="ECO:0000256" key="4">
    <source>
        <dbReference type="ARBA" id="ARBA00023015"/>
    </source>
</evidence>
<sequence length="635" mass="70745">MTQLPEEQQQFTAIHRKKSGTLSLTADHLKFNEGVQIAWQNVAKHQVSPATHPKCLLKVIVIDSGKGLTFELVSRKELEGARRAISVRLARAKQRLRESANVADTENGNSDEHKKSMKRGFSELAPDTLAVSRAALLASDVALQAQHKLLVGGNTLSEDDFWSAHERKLADEAARIHGKVHKGTETSMRSNLDLGMGGKVRLGVEEIRQIFILYPAVHKAYEEKVPLELSEEQFWRKYLESEYFYRDRGRVGGTKSTSVSDGSSGKDGKGSNNRGDDVTHAAVAGSEDIFSRYDVELQREREEREAGALGGMPSKVGNKLGRDLAVGQFDLSSTVQTERTKLGALDFHPQTSDNSQGARVIKKYNRHWALVMNPEKAAAGNDFLTIAKNRVTEEAKRESIAQVAGGFDEEFNRLTDFAECDEMTADHVRGRGDEEFEELSLHNVDVYSGSSRNAKANLTLDDKRKAIILAQTVGSRLSSTLADVYGSDDLSYGTDAGESAPGKSKTYSFSCDFPDTQLGKMLLVRLSTKMSESTKTEEDARQLARTLPDRDKLETFFHRSSELLRHFYGIIGLGDQLSDREQQKLGKIRNGIESLYREMEELRRALLGRNGEGEEVMRKICLTVMEQLDWAIKQL</sequence>
<gene>
    <name evidence="9" type="ORF">LDAN0321_LOCUS18268</name>
</gene>
<proteinExistence type="inferred from homology"/>
<evidence type="ECO:0000313" key="9">
    <source>
        <dbReference type="EMBL" id="CAD9605867.1"/>
    </source>
</evidence>
<dbReference type="GO" id="GO:0006289">
    <property type="term" value="P:nucleotide-excision repair"/>
    <property type="evidence" value="ECO:0007669"/>
    <property type="project" value="InterPro"/>
</dbReference>
<evidence type="ECO:0000259" key="8">
    <source>
        <dbReference type="PROSITE" id="PS50858"/>
    </source>
</evidence>
<comment type="similarity">
    <text evidence="2">Belongs to the TFB1 family.</text>
</comment>
<keyword evidence="4" id="KW-0805">Transcription regulation</keyword>
<accession>A0A7S2LIU1</accession>
<dbReference type="GO" id="GO:0006351">
    <property type="term" value="P:DNA-templated transcription"/>
    <property type="evidence" value="ECO:0007669"/>
    <property type="project" value="InterPro"/>
</dbReference>
<name>A0A7S2LIU1_9STRA</name>
<dbReference type="InterPro" id="IPR011993">
    <property type="entry name" value="PH-like_dom_sf"/>
</dbReference>
<protein>
    <recommendedName>
        <fullName evidence="8">BSD domain-containing protein</fullName>
    </recommendedName>
</protein>
<evidence type="ECO:0000256" key="5">
    <source>
        <dbReference type="ARBA" id="ARBA00023163"/>
    </source>
</evidence>
<feature type="compositionally biased region" description="Low complexity" evidence="7">
    <location>
        <begin position="253"/>
        <end position="263"/>
    </location>
</feature>
<organism evidence="9">
    <name type="scientific">Leptocylindrus danicus</name>
    <dbReference type="NCBI Taxonomy" id="163516"/>
    <lineage>
        <taxon>Eukaryota</taxon>
        <taxon>Sar</taxon>
        <taxon>Stramenopiles</taxon>
        <taxon>Ochrophyta</taxon>
        <taxon>Bacillariophyta</taxon>
        <taxon>Coscinodiscophyceae</taxon>
        <taxon>Chaetocerotophycidae</taxon>
        <taxon>Leptocylindrales</taxon>
        <taxon>Leptocylindraceae</taxon>
        <taxon>Leptocylindrus</taxon>
    </lineage>
</organism>
<keyword evidence="6" id="KW-0539">Nucleus</keyword>
<evidence type="ECO:0000256" key="2">
    <source>
        <dbReference type="ARBA" id="ARBA00009448"/>
    </source>
</evidence>
<dbReference type="InterPro" id="IPR005607">
    <property type="entry name" value="BSD_dom"/>
</dbReference>
<dbReference type="Pfam" id="PF03909">
    <property type="entry name" value="BSD"/>
    <property type="match status" value="1"/>
</dbReference>
<dbReference type="EMBL" id="HBGY01029439">
    <property type="protein sequence ID" value="CAD9605867.1"/>
    <property type="molecule type" value="Transcribed_RNA"/>
</dbReference>
<dbReference type="SMART" id="SM00751">
    <property type="entry name" value="BSD"/>
    <property type="match status" value="1"/>
</dbReference>
<feature type="compositionally biased region" description="Basic and acidic residues" evidence="7">
    <location>
        <begin position="264"/>
        <end position="279"/>
    </location>
</feature>